<name>A0A318T9T1_9HYPH</name>
<evidence type="ECO:0000313" key="1">
    <source>
        <dbReference type="EMBL" id="PYE89639.1"/>
    </source>
</evidence>
<protein>
    <submittedName>
        <fullName evidence="1">Uncharacterized protein</fullName>
    </submittedName>
</protein>
<comment type="caution">
    <text evidence="1">The sequence shown here is derived from an EMBL/GenBank/DDBJ whole genome shotgun (WGS) entry which is preliminary data.</text>
</comment>
<proteinExistence type="predicted"/>
<accession>A0A318T9T1</accession>
<keyword evidence="2" id="KW-1185">Reference proteome</keyword>
<gene>
    <name evidence="1" type="ORF">C7477_103147</name>
</gene>
<reference evidence="1 2" key="1">
    <citation type="submission" date="2018-06" db="EMBL/GenBank/DDBJ databases">
        <title>Genomic Encyclopedia of Type Strains, Phase III (KMG-III): the genomes of soil and plant-associated and newly described type strains.</title>
        <authorList>
            <person name="Whitman W."/>
        </authorList>
    </citation>
    <scope>NUCLEOTIDE SEQUENCE [LARGE SCALE GENOMIC DNA]</scope>
    <source>
        <strain evidence="1 2">ORS 1419</strain>
    </source>
</reference>
<sequence>MTAYRNSADEVSDTFQSVGVIAATLVNRWAWWQKALANPSLIGTKELPVHESEPQQGYYRTRFKGQPWEPVAIFYPEGSNEIVAYRNGREVRVDEIWTWCCRYPVTYEAYQAAVEGEGWPDDDKTVAAQVKPREAVPGDNSGAAEPTETIKDQIDAALARSNAYEVISDDETAAKALSLRNRLNELSREADKIRTKEKEPHLEAGRAVDAKWQPLVRKAKTGADQARDAIGAWETKKLQEQRRREREAEEARIAAEMAAREQQADTAVLEAPAPVTAPVEVATTPIKPTYGKTASVQVKTVVKDVTDWSALAVYMSIHPEMQDLLRKLAQRALDAGRTGIPGITTTEEAKVR</sequence>
<dbReference type="AlphaFoldDB" id="A0A318T9T1"/>
<dbReference type="Proteomes" id="UP000247454">
    <property type="component" value="Unassembled WGS sequence"/>
</dbReference>
<dbReference type="OrthoDB" id="8114479at2"/>
<evidence type="ECO:0000313" key="2">
    <source>
        <dbReference type="Proteomes" id="UP000247454"/>
    </source>
</evidence>
<dbReference type="EMBL" id="QJTF01000003">
    <property type="protein sequence ID" value="PYE89639.1"/>
    <property type="molecule type" value="Genomic_DNA"/>
</dbReference>
<dbReference type="RefSeq" id="WP_110749109.1">
    <property type="nucleotide sequence ID" value="NZ_QJTF01000003.1"/>
</dbReference>
<organism evidence="1 2">
    <name type="scientific">Phyllobacterium leguminum</name>
    <dbReference type="NCBI Taxonomy" id="314237"/>
    <lineage>
        <taxon>Bacteria</taxon>
        <taxon>Pseudomonadati</taxon>
        <taxon>Pseudomonadota</taxon>
        <taxon>Alphaproteobacteria</taxon>
        <taxon>Hyphomicrobiales</taxon>
        <taxon>Phyllobacteriaceae</taxon>
        <taxon>Phyllobacterium</taxon>
    </lineage>
</organism>